<organism evidence="9 10">
    <name type="scientific">Neoroseomonas terrae</name>
    <dbReference type="NCBI Taxonomy" id="424799"/>
    <lineage>
        <taxon>Bacteria</taxon>
        <taxon>Pseudomonadati</taxon>
        <taxon>Pseudomonadota</taxon>
        <taxon>Alphaproteobacteria</taxon>
        <taxon>Acetobacterales</taxon>
        <taxon>Acetobacteraceae</taxon>
        <taxon>Neoroseomonas</taxon>
    </lineage>
</organism>
<name>A0ABS5ELR1_9PROT</name>
<accession>A0ABS5ELR1</accession>
<evidence type="ECO:0000256" key="5">
    <source>
        <dbReference type="ARBA" id="ARBA00023004"/>
    </source>
</evidence>
<dbReference type="PRINTS" id="PR00604">
    <property type="entry name" value="CYTCHRMECIAB"/>
</dbReference>
<keyword evidence="7" id="KW-0732">Signal</keyword>
<evidence type="ECO:0000256" key="2">
    <source>
        <dbReference type="ARBA" id="ARBA00022617"/>
    </source>
</evidence>
<dbReference type="PROSITE" id="PS51007">
    <property type="entry name" value="CYTC"/>
    <property type="match status" value="1"/>
</dbReference>
<keyword evidence="1" id="KW-0813">Transport</keyword>
<keyword evidence="3 6" id="KW-0479">Metal-binding</keyword>
<evidence type="ECO:0000256" key="4">
    <source>
        <dbReference type="ARBA" id="ARBA00022982"/>
    </source>
</evidence>
<evidence type="ECO:0000313" key="10">
    <source>
        <dbReference type="Proteomes" id="UP000698752"/>
    </source>
</evidence>
<gene>
    <name evidence="9" type="ORF">GXW78_20025</name>
</gene>
<dbReference type="InterPro" id="IPR002327">
    <property type="entry name" value="Cyt_c_1A/1B"/>
</dbReference>
<dbReference type="RefSeq" id="WP_211870681.1">
    <property type="nucleotide sequence ID" value="NZ_JAAEDI010000023.1"/>
</dbReference>
<feature type="signal peptide" evidence="7">
    <location>
        <begin position="1"/>
        <end position="19"/>
    </location>
</feature>
<reference evidence="10" key="1">
    <citation type="journal article" date="2021" name="Syst. Appl. Microbiol.">
        <title>Roseomonas hellenica sp. nov., isolated from roots of wild-growing Alkanna tinctoria.</title>
        <authorList>
            <person name="Rat A."/>
            <person name="Naranjo H.D."/>
            <person name="Lebbe L."/>
            <person name="Cnockaert M."/>
            <person name="Krigas N."/>
            <person name="Grigoriadou K."/>
            <person name="Maloupa E."/>
            <person name="Willems A."/>
        </authorList>
    </citation>
    <scope>NUCLEOTIDE SEQUENCE [LARGE SCALE GENOMIC DNA]</scope>
    <source>
        <strain evidence="10">LMG 31159</strain>
    </source>
</reference>
<feature type="chain" id="PRO_5045403162" evidence="7">
    <location>
        <begin position="20"/>
        <end position="125"/>
    </location>
</feature>
<evidence type="ECO:0000256" key="1">
    <source>
        <dbReference type="ARBA" id="ARBA00022448"/>
    </source>
</evidence>
<evidence type="ECO:0000256" key="6">
    <source>
        <dbReference type="PROSITE-ProRule" id="PRU00433"/>
    </source>
</evidence>
<dbReference type="InterPro" id="IPR036909">
    <property type="entry name" value="Cyt_c-like_dom_sf"/>
</dbReference>
<proteinExistence type="predicted"/>
<evidence type="ECO:0000256" key="3">
    <source>
        <dbReference type="ARBA" id="ARBA00022723"/>
    </source>
</evidence>
<evidence type="ECO:0000259" key="8">
    <source>
        <dbReference type="PROSITE" id="PS51007"/>
    </source>
</evidence>
<dbReference type="InterPro" id="IPR009056">
    <property type="entry name" value="Cyt_c-like_dom"/>
</dbReference>
<dbReference type="EMBL" id="JAAEDI010000023">
    <property type="protein sequence ID" value="MBR0651963.1"/>
    <property type="molecule type" value="Genomic_DNA"/>
</dbReference>
<keyword evidence="10" id="KW-1185">Reference proteome</keyword>
<comment type="caution">
    <text evidence="9">The sequence shown here is derived from an EMBL/GenBank/DDBJ whole genome shotgun (WGS) entry which is preliminary data.</text>
</comment>
<evidence type="ECO:0000256" key="7">
    <source>
        <dbReference type="SAM" id="SignalP"/>
    </source>
</evidence>
<dbReference type="Proteomes" id="UP000698752">
    <property type="component" value="Unassembled WGS sequence"/>
</dbReference>
<protein>
    <submittedName>
        <fullName evidence="9">Cytochrome c family protein</fullName>
    </submittedName>
</protein>
<sequence length="125" mass="13583">MRRIVMAMTLAAMPGMAVAQQGDAAAGQRVYNQCRACHTVDQGGRNGVGPNLFGIVGRRAGSVEGFRYSANLRELGAEDLTWTEDRLRAYVANPKAVVPRGSMSYAGLRNETMINDLMAYLTSLR</sequence>
<dbReference type="Gene3D" id="1.10.760.10">
    <property type="entry name" value="Cytochrome c-like domain"/>
    <property type="match status" value="1"/>
</dbReference>
<keyword evidence="5 6" id="KW-0408">Iron</keyword>
<evidence type="ECO:0000313" key="9">
    <source>
        <dbReference type="EMBL" id="MBR0651963.1"/>
    </source>
</evidence>
<keyword evidence="2 6" id="KW-0349">Heme</keyword>
<dbReference type="SUPFAM" id="SSF46626">
    <property type="entry name" value="Cytochrome c"/>
    <property type="match status" value="1"/>
</dbReference>
<feature type="domain" description="Cytochrome c" evidence="8">
    <location>
        <begin position="22"/>
        <end position="125"/>
    </location>
</feature>
<dbReference type="PANTHER" id="PTHR11961">
    <property type="entry name" value="CYTOCHROME C"/>
    <property type="match status" value="1"/>
</dbReference>
<dbReference type="Pfam" id="PF00034">
    <property type="entry name" value="Cytochrom_C"/>
    <property type="match status" value="1"/>
</dbReference>
<keyword evidence="4" id="KW-0249">Electron transport</keyword>